<organism evidence="1 2">
    <name type="scientific">Emticicia oligotrophica (strain DSM 17448 / CIP 109782 / MTCC 6937 / GPTSA100-15)</name>
    <dbReference type="NCBI Taxonomy" id="929562"/>
    <lineage>
        <taxon>Bacteria</taxon>
        <taxon>Pseudomonadati</taxon>
        <taxon>Bacteroidota</taxon>
        <taxon>Cytophagia</taxon>
        <taxon>Cytophagales</taxon>
        <taxon>Leadbetterellaceae</taxon>
        <taxon>Emticicia</taxon>
    </lineage>
</organism>
<dbReference type="Pfam" id="PF10626">
    <property type="entry name" value="TraO"/>
    <property type="match status" value="1"/>
</dbReference>
<keyword evidence="2" id="KW-1185">Reference proteome</keyword>
<geneLocation type="plasmid" evidence="1 2">
    <name>pEMTOL01</name>
</geneLocation>
<proteinExistence type="predicted"/>
<sequence>MWPISTKAQIHSKNLRTIELSMGLMDKLSFKKDDNVGIWLNFIFSKYNARKGGFRYGINLQQKYYETPVKRLINVNQYFVETGYGFELIKSKKRRLFLNGVGGLVAGYESINGEKKEVDALFVVQNESKILAGTYFLVEFEAILSTKTSLIINTRQIWTPTSNLQDFHSRVGIGLRLNYF</sequence>
<protein>
    <recommendedName>
        <fullName evidence="3">Conjugative transposon protein TraO</fullName>
    </recommendedName>
</protein>
<evidence type="ECO:0000313" key="2">
    <source>
        <dbReference type="Proteomes" id="UP000002875"/>
    </source>
</evidence>
<keyword evidence="1" id="KW-0614">Plasmid</keyword>
<accession>A0ABN4AUN5</accession>
<evidence type="ECO:0008006" key="3">
    <source>
        <dbReference type="Google" id="ProtNLM"/>
    </source>
</evidence>
<dbReference type="InterPro" id="IPR018899">
    <property type="entry name" value="Conjug_transposon_Tra0"/>
</dbReference>
<dbReference type="Proteomes" id="UP000002875">
    <property type="component" value="Plasmid pEMTOL01"/>
</dbReference>
<reference evidence="1 2" key="1">
    <citation type="submission" date="2011-07" db="EMBL/GenBank/DDBJ databases">
        <title>The complete genome of plasmid 1 of Emticicia oligotrophica DSM 17448.</title>
        <authorList>
            <consortium name="US DOE Joint Genome Institute (JGI-PGF)"/>
            <person name="Lucas S."/>
            <person name="Han J."/>
            <person name="Lapidus A."/>
            <person name="Bruce D."/>
            <person name="Goodwin L."/>
            <person name="Pitluck S."/>
            <person name="Peters L."/>
            <person name="Kyrpides N."/>
            <person name="Mavromatis K."/>
            <person name="Ivanova N."/>
            <person name="Ovchinnikova G."/>
            <person name="Teshima H."/>
            <person name="Detter J.C."/>
            <person name="Tapia R."/>
            <person name="Han C."/>
            <person name="Land M."/>
            <person name="Hauser L."/>
            <person name="Markowitz V."/>
            <person name="Cheng J.-F."/>
            <person name="Hugenholtz P."/>
            <person name="Woyke T."/>
            <person name="Wu D."/>
            <person name="Tindall B."/>
            <person name="Pomrenke H."/>
            <person name="Brambilla E."/>
            <person name="Klenk H.-P."/>
            <person name="Eisen J.A."/>
        </authorList>
    </citation>
    <scope>NUCLEOTIDE SEQUENCE [LARGE SCALE GENOMIC DNA]</scope>
    <source>
        <strain evidence="2">DSM 17448 / GPTSA100-15</strain>
        <plasmid evidence="1 2">pEMTOL01</plasmid>
    </source>
</reference>
<evidence type="ECO:0000313" key="1">
    <source>
        <dbReference type="EMBL" id="AFK05597.1"/>
    </source>
</evidence>
<name>A0ABN4AUN5_EMTOG</name>
<dbReference type="EMBL" id="CP002962">
    <property type="protein sequence ID" value="AFK05597.1"/>
    <property type="molecule type" value="Genomic_DNA"/>
</dbReference>
<dbReference type="RefSeq" id="WP_015026343.1">
    <property type="nucleotide sequence ID" value="NC_018742.1"/>
</dbReference>
<gene>
    <name evidence="1" type="ordered locus">Emtol_0330</name>
</gene>